<dbReference type="AlphaFoldDB" id="A0A9N9KLX1"/>
<sequence length="64" mass="6977">MAQCLSGRWLCGWMTQNGILFRGAGCGAANYLEPPRLRATGDAYELKLIEDCVSVVSAEKDVLQ</sequence>
<organism evidence="1 2">
    <name type="scientific">Hymenoscyphus fraxineus</name>
    <dbReference type="NCBI Taxonomy" id="746836"/>
    <lineage>
        <taxon>Eukaryota</taxon>
        <taxon>Fungi</taxon>
        <taxon>Dikarya</taxon>
        <taxon>Ascomycota</taxon>
        <taxon>Pezizomycotina</taxon>
        <taxon>Leotiomycetes</taxon>
        <taxon>Helotiales</taxon>
        <taxon>Helotiaceae</taxon>
        <taxon>Hymenoscyphus</taxon>
    </lineage>
</organism>
<reference evidence="1" key="1">
    <citation type="submission" date="2021-07" db="EMBL/GenBank/DDBJ databases">
        <authorList>
            <person name="Durling M."/>
        </authorList>
    </citation>
    <scope>NUCLEOTIDE SEQUENCE</scope>
</reference>
<gene>
    <name evidence="1" type="ORF">HYFRA_00002222</name>
</gene>
<dbReference type="Proteomes" id="UP000696280">
    <property type="component" value="Unassembled WGS sequence"/>
</dbReference>
<dbReference type="OrthoDB" id="10301046at2759"/>
<comment type="caution">
    <text evidence="1">The sequence shown here is derived from an EMBL/GenBank/DDBJ whole genome shotgun (WGS) entry which is preliminary data.</text>
</comment>
<accession>A0A9N9KLX1</accession>
<keyword evidence="2" id="KW-1185">Reference proteome</keyword>
<name>A0A9N9KLX1_9HELO</name>
<proteinExistence type="predicted"/>
<dbReference type="EMBL" id="CAJVRL010000001">
    <property type="protein sequence ID" value="CAG8949093.1"/>
    <property type="molecule type" value="Genomic_DNA"/>
</dbReference>
<evidence type="ECO:0000313" key="2">
    <source>
        <dbReference type="Proteomes" id="UP000696280"/>
    </source>
</evidence>
<evidence type="ECO:0000313" key="1">
    <source>
        <dbReference type="EMBL" id="CAG8949093.1"/>
    </source>
</evidence>
<protein>
    <submittedName>
        <fullName evidence="1">Uncharacterized protein</fullName>
    </submittedName>
</protein>